<evidence type="ECO:0000313" key="3">
    <source>
        <dbReference type="Proteomes" id="UP001209878"/>
    </source>
</evidence>
<dbReference type="AlphaFoldDB" id="A0AAD9P5G8"/>
<proteinExistence type="predicted"/>
<evidence type="ECO:0000313" key="2">
    <source>
        <dbReference type="EMBL" id="KAK2188530.1"/>
    </source>
</evidence>
<evidence type="ECO:0000313" key="1">
    <source>
        <dbReference type="EMBL" id="KAK2188521.1"/>
    </source>
</evidence>
<gene>
    <name evidence="1" type="ORF">NP493_129g01029</name>
    <name evidence="2" type="ORF">NP493_129g02036</name>
</gene>
<reference evidence="1" key="1">
    <citation type="journal article" date="2023" name="Mol. Biol. Evol.">
        <title>Third-Generation Sequencing Reveals the Adaptive Role of the Epigenome in Three Deep-Sea Polychaetes.</title>
        <authorList>
            <person name="Perez M."/>
            <person name="Aroh O."/>
            <person name="Sun Y."/>
            <person name="Lan Y."/>
            <person name="Juniper S.K."/>
            <person name="Young C.R."/>
            <person name="Angers B."/>
            <person name="Qian P.Y."/>
        </authorList>
    </citation>
    <scope>NUCLEOTIDE SEQUENCE</scope>
    <source>
        <strain evidence="1">R07B-5</strain>
    </source>
</reference>
<comment type="caution">
    <text evidence="1">The sequence shown here is derived from an EMBL/GenBank/DDBJ whole genome shotgun (WGS) entry which is preliminary data.</text>
</comment>
<organism evidence="1 3">
    <name type="scientific">Ridgeia piscesae</name>
    <name type="common">Tubeworm</name>
    <dbReference type="NCBI Taxonomy" id="27915"/>
    <lineage>
        <taxon>Eukaryota</taxon>
        <taxon>Metazoa</taxon>
        <taxon>Spiralia</taxon>
        <taxon>Lophotrochozoa</taxon>
        <taxon>Annelida</taxon>
        <taxon>Polychaeta</taxon>
        <taxon>Sedentaria</taxon>
        <taxon>Canalipalpata</taxon>
        <taxon>Sabellida</taxon>
        <taxon>Siboglinidae</taxon>
        <taxon>Ridgeia</taxon>
    </lineage>
</organism>
<dbReference type="EMBL" id="JAODUO010000129">
    <property type="protein sequence ID" value="KAK2188530.1"/>
    <property type="molecule type" value="Genomic_DNA"/>
</dbReference>
<dbReference type="Proteomes" id="UP001209878">
    <property type="component" value="Unassembled WGS sequence"/>
</dbReference>
<sequence length="48" mass="6039">MCLVQRWGEYSTNVLEYEYDLNMQEYGYSENKCTRVRLLYNIHDYFRM</sequence>
<dbReference type="EMBL" id="JAODUO010000129">
    <property type="protein sequence ID" value="KAK2188521.1"/>
    <property type="molecule type" value="Genomic_DNA"/>
</dbReference>
<protein>
    <submittedName>
        <fullName evidence="1">Uncharacterized protein</fullName>
    </submittedName>
</protein>
<accession>A0AAD9P5G8</accession>
<keyword evidence="3" id="KW-1185">Reference proteome</keyword>
<name>A0AAD9P5G8_RIDPI</name>